<dbReference type="AlphaFoldDB" id="A0A8H5CPN8"/>
<gene>
    <name evidence="2" type="ORF">D9758_011899</name>
</gene>
<dbReference type="Gene3D" id="3.40.30.10">
    <property type="entry name" value="Glutaredoxin"/>
    <property type="match status" value="1"/>
</dbReference>
<dbReference type="Pfam" id="PF22041">
    <property type="entry name" value="GST_C_7"/>
    <property type="match status" value="1"/>
</dbReference>
<evidence type="ECO:0000313" key="3">
    <source>
        <dbReference type="Proteomes" id="UP000559256"/>
    </source>
</evidence>
<dbReference type="InterPro" id="IPR054416">
    <property type="entry name" value="GST_UstS-like_C"/>
</dbReference>
<sequence>MPEENEIIFYDIPSAKVGAWSPNTWKTRYCLNYKRIPYKVVWIEYPDIAQEMQKLGIAPTSQRDGKPHYTLPAIWDPKTKRGISDALLIAKYLDDTYPDKPTLFPPRARTVQAPWNDLVDWPHLLPLLPFLLPATLWILNPASDPYFRRKSSVSMEELSPRGEKKTTEWKKIEEGFDMMDQQWFEKGDSFIMGDTVTFADFALGGYLIWMRVCFGVDSEEWKDVSSWSNGRWGRFLKSLEKYEKF</sequence>
<dbReference type="Pfam" id="PF13409">
    <property type="entry name" value="GST_N_2"/>
    <property type="match status" value="1"/>
</dbReference>
<comment type="caution">
    <text evidence="2">The sequence shown here is derived from an EMBL/GenBank/DDBJ whole genome shotgun (WGS) entry which is preliminary data.</text>
</comment>
<evidence type="ECO:0000259" key="1">
    <source>
        <dbReference type="PROSITE" id="PS50404"/>
    </source>
</evidence>
<organism evidence="2 3">
    <name type="scientific">Tetrapyrgos nigripes</name>
    <dbReference type="NCBI Taxonomy" id="182062"/>
    <lineage>
        <taxon>Eukaryota</taxon>
        <taxon>Fungi</taxon>
        <taxon>Dikarya</taxon>
        <taxon>Basidiomycota</taxon>
        <taxon>Agaricomycotina</taxon>
        <taxon>Agaricomycetes</taxon>
        <taxon>Agaricomycetidae</taxon>
        <taxon>Agaricales</taxon>
        <taxon>Marasmiineae</taxon>
        <taxon>Marasmiaceae</taxon>
        <taxon>Tetrapyrgos</taxon>
    </lineage>
</organism>
<feature type="domain" description="GST N-terminal" evidence="1">
    <location>
        <begin position="11"/>
        <end position="101"/>
    </location>
</feature>
<dbReference type="PROSITE" id="PS50404">
    <property type="entry name" value="GST_NTER"/>
    <property type="match status" value="1"/>
</dbReference>
<dbReference type="CDD" id="cd00299">
    <property type="entry name" value="GST_C_family"/>
    <property type="match status" value="1"/>
</dbReference>
<dbReference type="SUPFAM" id="SSF52833">
    <property type="entry name" value="Thioredoxin-like"/>
    <property type="match status" value="1"/>
</dbReference>
<dbReference type="InterPro" id="IPR036249">
    <property type="entry name" value="Thioredoxin-like_sf"/>
</dbReference>
<name>A0A8H5CPN8_9AGAR</name>
<keyword evidence="3" id="KW-1185">Reference proteome</keyword>
<dbReference type="InterPro" id="IPR036282">
    <property type="entry name" value="Glutathione-S-Trfase_C_sf"/>
</dbReference>
<dbReference type="EMBL" id="JAACJM010000108">
    <property type="protein sequence ID" value="KAF5345756.1"/>
    <property type="molecule type" value="Genomic_DNA"/>
</dbReference>
<evidence type="ECO:0000313" key="2">
    <source>
        <dbReference type="EMBL" id="KAF5345756.1"/>
    </source>
</evidence>
<protein>
    <recommendedName>
        <fullName evidence="1">GST N-terminal domain-containing protein</fullName>
    </recommendedName>
</protein>
<dbReference type="InterPro" id="IPR004045">
    <property type="entry name" value="Glutathione_S-Trfase_N"/>
</dbReference>
<accession>A0A8H5CPN8</accession>
<proteinExistence type="predicted"/>
<dbReference type="Gene3D" id="1.20.1050.10">
    <property type="match status" value="1"/>
</dbReference>
<dbReference type="SUPFAM" id="SSF47616">
    <property type="entry name" value="GST C-terminal domain-like"/>
    <property type="match status" value="1"/>
</dbReference>
<dbReference type="OrthoDB" id="4951845at2759"/>
<reference evidence="2 3" key="1">
    <citation type="journal article" date="2020" name="ISME J.">
        <title>Uncovering the hidden diversity of litter-decomposition mechanisms in mushroom-forming fungi.</title>
        <authorList>
            <person name="Floudas D."/>
            <person name="Bentzer J."/>
            <person name="Ahren D."/>
            <person name="Johansson T."/>
            <person name="Persson P."/>
            <person name="Tunlid A."/>
        </authorList>
    </citation>
    <scope>NUCLEOTIDE SEQUENCE [LARGE SCALE GENOMIC DNA]</scope>
    <source>
        <strain evidence="2 3">CBS 291.85</strain>
    </source>
</reference>
<dbReference type="Proteomes" id="UP000559256">
    <property type="component" value="Unassembled WGS sequence"/>
</dbReference>